<accession>A0A4U6CWL5</accession>
<dbReference type="EMBL" id="SZVO01000017">
    <property type="protein sequence ID" value="TKT88051.1"/>
    <property type="molecule type" value="Genomic_DNA"/>
</dbReference>
<keyword evidence="1" id="KW-1133">Transmembrane helix</keyword>
<evidence type="ECO:0000313" key="4">
    <source>
        <dbReference type="Proteomes" id="UP000304900"/>
    </source>
</evidence>
<dbReference type="OrthoDB" id="927174at2"/>
<dbReference type="InterPro" id="IPR036890">
    <property type="entry name" value="HATPase_C_sf"/>
</dbReference>
<gene>
    <name evidence="3" type="ORF">FDK13_28565</name>
</gene>
<proteinExistence type="predicted"/>
<keyword evidence="4" id="KW-1185">Reference proteome</keyword>
<evidence type="ECO:0000313" key="3">
    <source>
        <dbReference type="EMBL" id="TKT88051.1"/>
    </source>
</evidence>
<dbReference type="Gene3D" id="3.30.565.10">
    <property type="entry name" value="Histidine kinase-like ATPase, C-terminal domain"/>
    <property type="match status" value="1"/>
</dbReference>
<organism evidence="3 4">
    <name type="scientific">Dyadobacter frigoris</name>
    <dbReference type="NCBI Taxonomy" id="2576211"/>
    <lineage>
        <taxon>Bacteria</taxon>
        <taxon>Pseudomonadati</taxon>
        <taxon>Bacteroidota</taxon>
        <taxon>Cytophagia</taxon>
        <taxon>Cytophagales</taxon>
        <taxon>Spirosomataceae</taxon>
        <taxon>Dyadobacter</taxon>
    </lineage>
</organism>
<dbReference type="Pfam" id="PF06580">
    <property type="entry name" value="His_kinase"/>
    <property type="match status" value="1"/>
</dbReference>
<dbReference type="AlphaFoldDB" id="A0A4U6CWL5"/>
<protein>
    <recommendedName>
        <fullName evidence="2">Signal transduction histidine kinase internal region domain-containing protein</fullName>
    </recommendedName>
</protein>
<dbReference type="PANTHER" id="PTHR34220">
    <property type="entry name" value="SENSOR HISTIDINE KINASE YPDA"/>
    <property type="match status" value="1"/>
</dbReference>
<keyword evidence="1" id="KW-0812">Transmembrane</keyword>
<dbReference type="Proteomes" id="UP000304900">
    <property type="component" value="Unassembled WGS sequence"/>
</dbReference>
<feature type="transmembrane region" description="Helical" evidence="1">
    <location>
        <begin position="114"/>
        <end position="132"/>
    </location>
</feature>
<feature type="transmembrane region" description="Helical" evidence="1">
    <location>
        <begin position="12"/>
        <end position="31"/>
    </location>
</feature>
<dbReference type="RefSeq" id="WP_137343437.1">
    <property type="nucleotide sequence ID" value="NZ_BSQH01000005.1"/>
</dbReference>
<evidence type="ECO:0000259" key="2">
    <source>
        <dbReference type="Pfam" id="PF06580"/>
    </source>
</evidence>
<dbReference type="GO" id="GO:0000155">
    <property type="term" value="F:phosphorelay sensor kinase activity"/>
    <property type="evidence" value="ECO:0007669"/>
    <property type="project" value="InterPro"/>
</dbReference>
<name>A0A4U6CWL5_9BACT</name>
<dbReference type="InterPro" id="IPR050640">
    <property type="entry name" value="Bact_2-comp_sensor_kinase"/>
</dbReference>
<dbReference type="InterPro" id="IPR010559">
    <property type="entry name" value="Sig_transdc_His_kin_internal"/>
</dbReference>
<dbReference type="GO" id="GO:0016020">
    <property type="term" value="C:membrane"/>
    <property type="evidence" value="ECO:0007669"/>
    <property type="project" value="InterPro"/>
</dbReference>
<reference evidence="3 4" key="1">
    <citation type="submission" date="2019-05" db="EMBL/GenBank/DDBJ databases">
        <title>Dyadobacter AR-3-8 sp. nov., isolated from arctic soil.</title>
        <authorList>
            <person name="Chaudhary D.K."/>
        </authorList>
    </citation>
    <scope>NUCLEOTIDE SEQUENCE [LARGE SCALE GENOMIC DNA]</scope>
    <source>
        <strain evidence="3 4">AR-3-8</strain>
    </source>
</reference>
<keyword evidence="1" id="KW-0472">Membrane</keyword>
<evidence type="ECO:0000256" key="1">
    <source>
        <dbReference type="SAM" id="Phobius"/>
    </source>
</evidence>
<dbReference type="PANTHER" id="PTHR34220:SF7">
    <property type="entry name" value="SENSOR HISTIDINE KINASE YPDA"/>
    <property type="match status" value="1"/>
</dbReference>
<feature type="transmembrane region" description="Helical" evidence="1">
    <location>
        <begin position="37"/>
        <end position="60"/>
    </location>
</feature>
<comment type="caution">
    <text evidence="3">The sequence shown here is derived from an EMBL/GenBank/DDBJ whole genome shotgun (WGS) entry which is preliminary data.</text>
</comment>
<sequence length="346" mass="39362">MRPSLPIQNLHRLTLLMTTFINLFVFVILLISHVETITFVIGTFFRGFVLIYLLGLANIFTLHLVHSKYAGSAKRANLLRYLLGTLLCFGIYVILTVVFAYLSGRQNELFDQKIITIQFISYVIFTTLTIVMQNQVLLQHSKAQAELENMQLKAAVSEASNLLLRQQIHPHFLFNSLTILKSLYKKDAAKGEFYLTMLASFLRASISNHSSRISVLQTELMLCMDYMEMQKIRFGSAVEYHVDVSEQAKSKFVPFFAIQVLLENALKHNAFTEADPLKINVSDHDGYITVENNLQIKLNKEVSTGLGLANLAERYQLLSGDQISIKQSSESFSVTIKMYENENCNH</sequence>
<feature type="transmembrane region" description="Helical" evidence="1">
    <location>
        <begin position="81"/>
        <end position="102"/>
    </location>
</feature>
<feature type="domain" description="Signal transduction histidine kinase internal region" evidence="2">
    <location>
        <begin position="163"/>
        <end position="236"/>
    </location>
</feature>